<dbReference type="Gene3D" id="2.150.10.10">
    <property type="entry name" value="Serralysin-like metalloprotease, C-terminal"/>
    <property type="match status" value="1"/>
</dbReference>
<dbReference type="InterPro" id="IPR001343">
    <property type="entry name" value="Hemolysn_Ca-bd"/>
</dbReference>
<sequence length="552" mass="57704">MPGPLPFGTETIVNSSEDASGGTIIALSGGRFMMFWEDDGAVKGQQFRADGRKVGAEFTVSAASEEWIRDIHAVELKGGKIAVTWSGMDDTASDTDNGSIQGRVISVSGAPVGDTFTANSSSINRQEYANITATKNGGFFITWTDSSVVATPASMDIRGQFFGANGAKQGSEIVVNTSTNGAQRFSEMTLLKNGNVVVVWTDEGRNAGDTTSVTVRAQLYKPDGTKLGGEFIVPTEIAAREYWPDVVALNNGKFVVVWNDNGGQVPGQIAGGTVTDSDISGVVGQIFNADGTRFGEDFLMNSRTSGAQNEPMVAALKDGGFVSVWIDWATSAEDGDGHTIRGQVFNANGSKRGDEFIAETTFAGQHSNPQIVGLADGRFAVTWDGNGNVNLQIFDPRSKAITLKGSAKPDDYVGTGFADTMRGGKANDWLAGAGGADKIFGDAGNDLITGGLGKDRLTGGKGADDFVFLTAAEANGDKITDFASKVDDLDFSAFMDGGKFIGAKGFSGKGGAEVRYVKAAGVLSVDLQGDGQADFSLTLMNKVGLTAADFIL</sequence>
<dbReference type="EMBL" id="BMYJ01000001">
    <property type="protein sequence ID" value="GHC45088.1"/>
    <property type="molecule type" value="Genomic_DNA"/>
</dbReference>
<dbReference type="SUPFAM" id="SSF51120">
    <property type="entry name" value="beta-Roll"/>
    <property type="match status" value="1"/>
</dbReference>
<comment type="caution">
    <text evidence="1">The sequence shown here is derived from an EMBL/GenBank/DDBJ whole genome shotgun (WGS) entry which is preliminary data.</text>
</comment>
<name>A0A918TH65_9RHOB</name>
<protein>
    <recommendedName>
        <fullName evidence="3">Calcium-binding protein</fullName>
    </recommendedName>
</protein>
<dbReference type="AlphaFoldDB" id="A0A918TH65"/>
<dbReference type="InterPro" id="IPR018511">
    <property type="entry name" value="Hemolysin-typ_Ca-bd_CS"/>
</dbReference>
<organism evidence="1 2">
    <name type="scientific">Neogemmobacter tilapiae</name>
    <dbReference type="NCBI Taxonomy" id="875041"/>
    <lineage>
        <taxon>Bacteria</taxon>
        <taxon>Pseudomonadati</taxon>
        <taxon>Pseudomonadota</taxon>
        <taxon>Alphaproteobacteria</taxon>
        <taxon>Rhodobacterales</taxon>
        <taxon>Paracoccaceae</taxon>
        <taxon>Neogemmobacter</taxon>
    </lineage>
</organism>
<dbReference type="InterPro" id="IPR011049">
    <property type="entry name" value="Serralysin-like_metalloprot_C"/>
</dbReference>
<evidence type="ECO:0000313" key="1">
    <source>
        <dbReference type="EMBL" id="GHC45088.1"/>
    </source>
</evidence>
<dbReference type="Pfam" id="PF00353">
    <property type="entry name" value="HemolysinCabind"/>
    <property type="match status" value="1"/>
</dbReference>
<reference evidence="1" key="2">
    <citation type="submission" date="2020-09" db="EMBL/GenBank/DDBJ databases">
        <authorList>
            <person name="Sun Q."/>
            <person name="Kim S."/>
        </authorList>
    </citation>
    <scope>NUCLEOTIDE SEQUENCE</scope>
    <source>
        <strain evidence="1">KCTC 23310</strain>
    </source>
</reference>
<keyword evidence="2" id="KW-1185">Reference proteome</keyword>
<reference evidence="1" key="1">
    <citation type="journal article" date="2014" name="Int. J. Syst. Evol. Microbiol.">
        <title>Complete genome sequence of Corynebacterium casei LMG S-19264T (=DSM 44701T), isolated from a smear-ripened cheese.</title>
        <authorList>
            <consortium name="US DOE Joint Genome Institute (JGI-PGF)"/>
            <person name="Walter F."/>
            <person name="Albersmeier A."/>
            <person name="Kalinowski J."/>
            <person name="Ruckert C."/>
        </authorList>
    </citation>
    <scope>NUCLEOTIDE SEQUENCE</scope>
    <source>
        <strain evidence="1">KCTC 23310</strain>
    </source>
</reference>
<gene>
    <name evidence="1" type="ORF">GCM10007315_03020</name>
</gene>
<proteinExistence type="predicted"/>
<dbReference type="GO" id="GO:0005509">
    <property type="term" value="F:calcium ion binding"/>
    <property type="evidence" value="ECO:0007669"/>
    <property type="project" value="InterPro"/>
</dbReference>
<accession>A0A918TH65</accession>
<dbReference type="Proteomes" id="UP000638981">
    <property type="component" value="Unassembled WGS sequence"/>
</dbReference>
<dbReference type="RefSeq" id="WP_189409714.1">
    <property type="nucleotide sequence ID" value="NZ_BMYJ01000001.1"/>
</dbReference>
<evidence type="ECO:0000313" key="2">
    <source>
        <dbReference type="Proteomes" id="UP000638981"/>
    </source>
</evidence>
<dbReference type="PRINTS" id="PR00313">
    <property type="entry name" value="CABNDNGRPT"/>
</dbReference>
<dbReference type="PROSITE" id="PS00330">
    <property type="entry name" value="HEMOLYSIN_CALCIUM"/>
    <property type="match status" value="2"/>
</dbReference>
<evidence type="ECO:0008006" key="3">
    <source>
        <dbReference type="Google" id="ProtNLM"/>
    </source>
</evidence>